<dbReference type="AlphaFoldDB" id="A0A8H4JLG0"/>
<gene>
    <name evidence="2" type="ORF">FACUT_8056</name>
</gene>
<proteinExistence type="predicted"/>
<evidence type="ECO:0000313" key="3">
    <source>
        <dbReference type="Proteomes" id="UP000536711"/>
    </source>
</evidence>
<keyword evidence="1" id="KW-0175">Coiled coil</keyword>
<comment type="caution">
    <text evidence="2">The sequence shown here is derived from an EMBL/GenBank/DDBJ whole genome shotgun (WGS) entry which is preliminary data.</text>
</comment>
<evidence type="ECO:0000313" key="2">
    <source>
        <dbReference type="EMBL" id="KAF4433765.1"/>
    </source>
</evidence>
<evidence type="ECO:0000256" key="1">
    <source>
        <dbReference type="SAM" id="Coils"/>
    </source>
</evidence>
<accession>A0A8H4JLG0</accession>
<feature type="coiled-coil region" evidence="1">
    <location>
        <begin position="125"/>
        <end position="164"/>
    </location>
</feature>
<reference evidence="2 3" key="1">
    <citation type="submission" date="2020-01" db="EMBL/GenBank/DDBJ databases">
        <title>Identification and distribution of gene clusters putatively required for synthesis of sphingolipid metabolism inhibitors in phylogenetically diverse species of the filamentous fungus Fusarium.</title>
        <authorList>
            <person name="Kim H.-S."/>
            <person name="Busman M."/>
            <person name="Brown D.W."/>
            <person name="Divon H."/>
            <person name="Uhlig S."/>
            <person name="Proctor R.H."/>
        </authorList>
    </citation>
    <scope>NUCLEOTIDE SEQUENCE [LARGE SCALE GENOMIC DNA]</scope>
    <source>
        <strain evidence="2 3">NRRL 13308</strain>
    </source>
</reference>
<organism evidence="2 3">
    <name type="scientific">Fusarium acutatum</name>
    <dbReference type="NCBI Taxonomy" id="78861"/>
    <lineage>
        <taxon>Eukaryota</taxon>
        <taxon>Fungi</taxon>
        <taxon>Dikarya</taxon>
        <taxon>Ascomycota</taxon>
        <taxon>Pezizomycotina</taxon>
        <taxon>Sordariomycetes</taxon>
        <taxon>Hypocreomycetidae</taxon>
        <taxon>Hypocreales</taxon>
        <taxon>Nectriaceae</taxon>
        <taxon>Fusarium</taxon>
        <taxon>Fusarium fujikuroi species complex</taxon>
    </lineage>
</organism>
<sequence length="375" mass="44781">MPSLKDYRSSSLGWLYTSEYSYIACHFMCSIERIDHTTYSGVKFRPSWYYRVHGLLLDRYGHGETDLCDENADLRPEDFDEDLSEIIDVECRDSDNELDRNDPFDIEYLEMKLDRRDRKTELQAQKKWEAEMRKKSEKYRQQINEKLREEKRKEAQKIKVHEDAEMAGDAWRQHKNKLRPWKTYEEVATEDDIGLEVRHVDEIQDTLDRAQSLEETPTPLDLGLMRMFKLWSIDHIKHCPYELALTIYIEFSSWFDWGKFNEEQIRTLRAKKLPGHIYLLSETVCDLDNFTPPEYCSTKTHNLGTSQEPVYIQFSNDNYLTLKISRETVFTNCEEHIPWSAPSLFTYYGISGRYMVDKEKQEEEQWETEEDSVIE</sequence>
<keyword evidence="3" id="KW-1185">Reference proteome</keyword>
<name>A0A8H4JLG0_9HYPO</name>
<dbReference type="Proteomes" id="UP000536711">
    <property type="component" value="Unassembled WGS sequence"/>
</dbReference>
<dbReference type="EMBL" id="JAADJF010000217">
    <property type="protein sequence ID" value="KAF4433765.1"/>
    <property type="molecule type" value="Genomic_DNA"/>
</dbReference>
<protein>
    <submittedName>
        <fullName evidence="2">Uncharacterized protein</fullName>
    </submittedName>
</protein>
<dbReference type="OrthoDB" id="4508730at2759"/>